<dbReference type="GO" id="GO:0008270">
    <property type="term" value="F:zinc ion binding"/>
    <property type="evidence" value="ECO:0007669"/>
    <property type="project" value="UniProtKB-KW"/>
</dbReference>
<evidence type="ECO:0000256" key="4">
    <source>
        <dbReference type="PROSITE-ProRule" id="PRU00175"/>
    </source>
</evidence>
<reference evidence="8" key="1">
    <citation type="submission" date="2023-08" db="EMBL/GenBank/DDBJ databases">
        <authorList>
            <person name="Audoor S."/>
            <person name="Bilcke G."/>
        </authorList>
    </citation>
    <scope>NUCLEOTIDE SEQUENCE</scope>
</reference>
<evidence type="ECO:0000259" key="7">
    <source>
        <dbReference type="PROSITE" id="PS50089"/>
    </source>
</evidence>
<keyword evidence="6" id="KW-1133">Transmembrane helix</keyword>
<protein>
    <recommendedName>
        <fullName evidence="7">RING-type domain-containing protein</fullName>
    </recommendedName>
</protein>
<keyword evidence="9" id="KW-1185">Reference proteome</keyword>
<dbReference type="InterPro" id="IPR013083">
    <property type="entry name" value="Znf_RING/FYVE/PHD"/>
</dbReference>
<keyword evidence="6" id="KW-0472">Membrane</keyword>
<dbReference type="GO" id="GO:0061630">
    <property type="term" value="F:ubiquitin protein ligase activity"/>
    <property type="evidence" value="ECO:0007669"/>
    <property type="project" value="TreeGrafter"/>
</dbReference>
<dbReference type="PANTHER" id="PTHR45969:SF69">
    <property type="entry name" value="FINGER DOMAIN PROTEIN, PUTATIVE (AFU_ORTHOLOGUE AFUA_3G12190)-RELATED"/>
    <property type="match status" value="1"/>
</dbReference>
<dbReference type="AlphaFoldDB" id="A0AAD2G9R3"/>
<keyword evidence="6" id="KW-0812">Transmembrane</keyword>
<evidence type="ECO:0000256" key="5">
    <source>
        <dbReference type="SAM" id="MobiDB-lite"/>
    </source>
</evidence>
<proteinExistence type="predicted"/>
<organism evidence="8 9">
    <name type="scientific">Cylindrotheca closterium</name>
    <dbReference type="NCBI Taxonomy" id="2856"/>
    <lineage>
        <taxon>Eukaryota</taxon>
        <taxon>Sar</taxon>
        <taxon>Stramenopiles</taxon>
        <taxon>Ochrophyta</taxon>
        <taxon>Bacillariophyta</taxon>
        <taxon>Bacillariophyceae</taxon>
        <taxon>Bacillariophycidae</taxon>
        <taxon>Bacillariales</taxon>
        <taxon>Bacillariaceae</taxon>
        <taxon>Cylindrotheca</taxon>
    </lineage>
</organism>
<accession>A0AAD2G9R3</accession>
<dbReference type="Pfam" id="PF13639">
    <property type="entry name" value="zf-RING_2"/>
    <property type="match status" value="1"/>
</dbReference>
<evidence type="ECO:0000313" key="9">
    <source>
        <dbReference type="Proteomes" id="UP001295423"/>
    </source>
</evidence>
<dbReference type="SUPFAM" id="SSF57850">
    <property type="entry name" value="RING/U-box"/>
    <property type="match status" value="1"/>
</dbReference>
<evidence type="ECO:0000256" key="3">
    <source>
        <dbReference type="ARBA" id="ARBA00022833"/>
    </source>
</evidence>
<name>A0AAD2G9R3_9STRA</name>
<dbReference type="Gene3D" id="3.30.40.10">
    <property type="entry name" value="Zinc/RING finger domain, C3HC4 (zinc finger)"/>
    <property type="match status" value="1"/>
</dbReference>
<evidence type="ECO:0000256" key="2">
    <source>
        <dbReference type="ARBA" id="ARBA00022771"/>
    </source>
</evidence>
<dbReference type="InterPro" id="IPR001841">
    <property type="entry name" value="Znf_RING"/>
</dbReference>
<dbReference type="PANTHER" id="PTHR45969">
    <property type="entry name" value="RING ZINC FINGER PROTEIN-RELATED"/>
    <property type="match status" value="1"/>
</dbReference>
<keyword evidence="2 4" id="KW-0863">Zinc-finger</keyword>
<dbReference type="GO" id="GO:0016567">
    <property type="term" value="P:protein ubiquitination"/>
    <property type="evidence" value="ECO:0007669"/>
    <property type="project" value="TreeGrafter"/>
</dbReference>
<feature type="domain" description="RING-type" evidence="7">
    <location>
        <begin position="156"/>
        <end position="200"/>
    </location>
</feature>
<evidence type="ECO:0000313" key="8">
    <source>
        <dbReference type="EMBL" id="CAJ1966366.1"/>
    </source>
</evidence>
<evidence type="ECO:0000256" key="1">
    <source>
        <dbReference type="ARBA" id="ARBA00022723"/>
    </source>
</evidence>
<sequence length="214" mass="24034">MVIDAGVSALMAGPLVVIVCCAGGLRTYFHWMNRRLRSEVDGIESGAEQPRIRPHRTRRDRPTSIDLDKIDTSENGQDIIRARQTRTERMMGHFLFGVCVKVDGHMVMANSEDGSKDIEATVAVHAVYESSPQEKLPADEYVSTKKDDSTCGDECCAICLEPYAIGDDLCSGKTEKCSHVFHEHCLIEWIRRHNRCPLCRSNLMPEGELRKEVV</sequence>
<dbReference type="Proteomes" id="UP001295423">
    <property type="component" value="Unassembled WGS sequence"/>
</dbReference>
<keyword evidence="3" id="KW-0862">Zinc</keyword>
<dbReference type="SMART" id="SM00184">
    <property type="entry name" value="RING"/>
    <property type="match status" value="1"/>
</dbReference>
<feature type="compositionally biased region" description="Basic and acidic residues" evidence="5">
    <location>
        <begin position="60"/>
        <end position="69"/>
    </location>
</feature>
<dbReference type="PROSITE" id="PS50089">
    <property type="entry name" value="ZF_RING_2"/>
    <property type="match status" value="1"/>
</dbReference>
<feature type="transmembrane region" description="Helical" evidence="6">
    <location>
        <begin position="6"/>
        <end position="29"/>
    </location>
</feature>
<gene>
    <name evidence="8" type="ORF">CYCCA115_LOCUS21950</name>
</gene>
<comment type="caution">
    <text evidence="8">The sequence shown here is derived from an EMBL/GenBank/DDBJ whole genome shotgun (WGS) entry which is preliminary data.</text>
</comment>
<feature type="region of interest" description="Disordered" evidence="5">
    <location>
        <begin position="42"/>
        <end position="69"/>
    </location>
</feature>
<dbReference type="EMBL" id="CAKOGP040002280">
    <property type="protein sequence ID" value="CAJ1966366.1"/>
    <property type="molecule type" value="Genomic_DNA"/>
</dbReference>
<evidence type="ECO:0000256" key="6">
    <source>
        <dbReference type="SAM" id="Phobius"/>
    </source>
</evidence>
<keyword evidence="1" id="KW-0479">Metal-binding</keyword>